<evidence type="ECO:0000256" key="2">
    <source>
        <dbReference type="ARBA" id="ARBA00022679"/>
    </source>
</evidence>
<sequence>MTTSRIVELARIIEKHTSTIDAALTARGLPTPSFDHSASVVLPPDLTPSYDAVLDATQELHDLLLSPMDIIQRKSCYNNMAGMKAISQYNIANCFVPGETVSYEKLSESCGLAVKPLKHLLRHAMTLRIFTEPTKGMVAHTAASKLMRDPNCMAWLETATHDLWPSCVKLVDGLVEWPNSEEPQHSGWNLAHNLKEPLYERLAMDSKLAARFGASMSAMGSNNPALAISHIERSHDWESLGNGLVVDVGGSHGAVAVELASKHKNLRFISQDLEATIDSAPPLPDTVADRVKLMVHDFFTPQPVEADAYIFRWIFHNWSDKYAAQILQALIPALKPGARILVQDGVLPEPRQIPSWREKDIRDMDLSMNVLFNAWERDVDEWKELFRRADGRFRFIGVTQPQGSALALIEARWSGGDPEELV</sequence>
<evidence type="ECO:0000256" key="1">
    <source>
        <dbReference type="ARBA" id="ARBA00022603"/>
    </source>
</evidence>
<keyword evidence="1 5" id="KW-0489">Methyltransferase</keyword>
<gene>
    <name evidence="5" type="ORF">EI97DRAFT_426248</name>
</gene>
<organism evidence="5 6">
    <name type="scientific">Westerdykella ornata</name>
    <dbReference type="NCBI Taxonomy" id="318751"/>
    <lineage>
        <taxon>Eukaryota</taxon>
        <taxon>Fungi</taxon>
        <taxon>Dikarya</taxon>
        <taxon>Ascomycota</taxon>
        <taxon>Pezizomycotina</taxon>
        <taxon>Dothideomycetes</taxon>
        <taxon>Pleosporomycetidae</taxon>
        <taxon>Pleosporales</taxon>
        <taxon>Sporormiaceae</taxon>
        <taxon>Westerdykella</taxon>
    </lineage>
</organism>
<dbReference type="OrthoDB" id="1606438at2759"/>
<dbReference type="CDD" id="cd02440">
    <property type="entry name" value="AdoMet_MTases"/>
    <property type="match status" value="1"/>
</dbReference>
<dbReference type="InterPro" id="IPR036390">
    <property type="entry name" value="WH_DNA-bd_sf"/>
</dbReference>
<keyword evidence="6" id="KW-1185">Reference proteome</keyword>
<dbReference type="Proteomes" id="UP000800097">
    <property type="component" value="Unassembled WGS sequence"/>
</dbReference>
<dbReference type="InterPro" id="IPR016461">
    <property type="entry name" value="COMT-like"/>
</dbReference>
<dbReference type="InterPro" id="IPR029063">
    <property type="entry name" value="SAM-dependent_MTases_sf"/>
</dbReference>
<dbReference type="Pfam" id="PF00891">
    <property type="entry name" value="Methyltransf_2"/>
    <property type="match status" value="1"/>
</dbReference>
<keyword evidence="2 5" id="KW-0808">Transferase</keyword>
<dbReference type="SUPFAM" id="SSF53335">
    <property type="entry name" value="S-adenosyl-L-methionine-dependent methyltransferases"/>
    <property type="match status" value="1"/>
</dbReference>
<dbReference type="InterPro" id="IPR001077">
    <property type="entry name" value="COMT_C"/>
</dbReference>
<evidence type="ECO:0000313" key="5">
    <source>
        <dbReference type="EMBL" id="KAF2272524.1"/>
    </source>
</evidence>
<feature type="domain" description="O-methyltransferase C-terminal" evidence="4">
    <location>
        <begin position="190"/>
        <end position="389"/>
    </location>
</feature>
<dbReference type="InterPro" id="IPR036388">
    <property type="entry name" value="WH-like_DNA-bd_sf"/>
</dbReference>
<dbReference type="GeneID" id="54550360"/>
<evidence type="ECO:0000313" key="6">
    <source>
        <dbReference type="Proteomes" id="UP000800097"/>
    </source>
</evidence>
<dbReference type="PROSITE" id="PS51683">
    <property type="entry name" value="SAM_OMT_II"/>
    <property type="match status" value="1"/>
</dbReference>
<protein>
    <submittedName>
        <fullName evidence="5">Sterigmatocystin 8-O-methyltransferase</fullName>
    </submittedName>
</protein>
<keyword evidence="3" id="KW-0949">S-adenosyl-L-methionine</keyword>
<dbReference type="PANTHER" id="PTHR43712:SF12">
    <property type="entry name" value="STERIGMATOCYSTIN 8-O-METHYLTRANSFERASE"/>
    <property type="match status" value="1"/>
</dbReference>
<dbReference type="Gene3D" id="1.10.10.10">
    <property type="entry name" value="Winged helix-like DNA-binding domain superfamily/Winged helix DNA-binding domain"/>
    <property type="match status" value="1"/>
</dbReference>
<dbReference type="GO" id="GO:0008171">
    <property type="term" value="F:O-methyltransferase activity"/>
    <property type="evidence" value="ECO:0007669"/>
    <property type="project" value="InterPro"/>
</dbReference>
<dbReference type="GO" id="GO:0032259">
    <property type="term" value="P:methylation"/>
    <property type="evidence" value="ECO:0007669"/>
    <property type="project" value="UniProtKB-KW"/>
</dbReference>
<name>A0A6A6J8J7_WESOR</name>
<evidence type="ECO:0000256" key="3">
    <source>
        <dbReference type="ARBA" id="ARBA00022691"/>
    </source>
</evidence>
<reference evidence="5" key="1">
    <citation type="journal article" date="2020" name="Stud. Mycol.">
        <title>101 Dothideomycetes genomes: a test case for predicting lifestyles and emergence of pathogens.</title>
        <authorList>
            <person name="Haridas S."/>
            <person name="Albert R."/>
            <person name="Binder M."/>
            <person name="Bloem J."/>
            <person name="Labutti K."/>
            <person name="Salamov A."/>
            <person name="Andreopoulos B."/>
            <person name="Baker S."/>
            <person name="Barry K."/>
            <person name="Bills G."/>
            <person name="Bluhm B."/>
            <person name="Cannon C."/>
            <person name="Castanera R."/>
            <person name="Culley D."/>
            <person name="Daum C."/>
            <person name="Ezra D."/>
            <person name="Gonzalez J."/>
            <person name="Henrissat B."/>
            <person name="Kuo A."/>
            <person name="Liang C."/>
            <person name="Lipzen A."/>
            <person name="Lutzoni F."/>
            <person name="Magnuson J."/>
            <person name="Mondo S."/>
            <person name="Nolan M."/>
            <person name="Ohm R."/>
            <person name="Pangilinan J."/>
            <person name="Park H.-J."/>
            <person name="Ramirez L."/>
            <person name="Alfaro M."/>
            <person name="Sun H."/>
            <person name="Tritt A."/>
            <person name="Yoshinaga Y."/>
            <person name="Zwiers L.-H."/>
            <person name="Turgeon B."/>
            <person name="Goodwin S."/>
            <person name="Spatafora J."/>
            <person name="Crous P."/>
            <person name="Grigoriev I."/>
        </authorList>
    </citation>
    <scope>NUCLEOTIDE SEQUENCE</scope>
    <source>
        <strain evidence="5">CBS 379.55</strain>
    </source>
</reference>
<dbReference type="SUPFAM" id="SSF46785">
    <property type="entry name" value="Winged helix' DNA-binding domain"/>
    <property type="match status" value="1"/>
</dbReference>
<dbReference type="PANTHER" id="PTHR43712">
    <property type="entry name" value="PUTATIVE (AFU_ORTHOLOGUE AFUA_4G14580)-RELATED"/>
    <property type="match status" value="1"/>
</dbReference>
<dbReference type="EMBL" id="ML986520">
    <property type="protein sequence ID" value="KAF2272524.1"/>
    <property type="molecule type" value="Genomic_DNA"/>
</dbReference>
<proteinExistence type="predicted"/>
<evidence type="ECO:0000259" key="4">
    <source>
        <dbReference type="Pfam" id="PF00891"/>
    </source>
</evidence>
<dbReference type="AlphaFoldDB" id="A0A6A6J8J7"/>
<dbReference type="RefSeq" id="XP_033650063.1">
    <property type="nucleotide sequence ID" value="XM_033797185.1"/>
</dbReference>
<dbReference type="Gene3D" id="3.40.50.150">
    <property type="entry name" value="Vaccinia Virus protein VP39"/>
    <property type="match status" value="1"/>
</dbReference>
<accession>A0A6A6J8J7</accession>